<dbReference type="AlphaFoldDB" id="A0A177WA51"/>
<reference evidence="2 3" key="1">
    <citation type="submission" date="2006-10" db="EMBL/GenBank/DDBJ databases">
        <title>The Genome Sequence of Batrachochytrium dendrobatidis JEL423.</title>
        <authorList>
            <consortium name="The Broad Institute Genome Sequencing Platform"/>
            <person name="Birren B."/>
            <person name="Lander E."/>
            <person name="Galagan J."/>
            <person name="Cuomo C."/>
            <person name="Devon K."/>
            <person name="Jaffe D."/>
            <person name="Butler J."/>
            <person name="Alvarez P."/>
            <person name="Gnerre S."/>
            <person name="Grabherr M."/>
            <person name="Kleber M."/>
            <person name="Mauceli E."/>
            <person name="Brockman W."/>
            <person name="Young S."/>
            <person name="LaButti K."/>
            <person name="Sykes S."/>
            <person name="DeCaprio D."/>
            <person name="Crawford M."/>
            <person name="Koehrsen M."/>
            <person name="Engels R."/>
            <person name="Montgomery P."/>
            <person name="Pearson M."/>
            <person name="Howarth C."/>
            <person name="Larson L."/>
            <person name="White J."/>
            <person name="O'Leary S."/>
            <person name="Kodira C."/>
            <person name="Zeng Q."/>
            <person name="Yandava C."/>
            <person name="Alvarado L."/>
            <person name="Longcore J."/>
            <person name="James T."/>
        </authorList>
    </citation>
    <scope>NUCLEOTIDE SEQUENCE [LARGE SCALE GENOMIC DNA]</scope>
    <source>
        <strain evidence="2 3">JEL423</strain>
    </source>
</reference>
<dbReference type="VEuPathDB" id="FungiDB:BDEG_21045"/>
<dbReference type="OrthoDB" id="10517158at2759"/>
<feature type="region of interest" description="Disordered" evidence="1">
    <location>
        <begin position="1"/>
        <end position="26"/>
    </location>
</feature>
<organism evidence="2 3">
    <name type="scientific">Batrachochytrium dendrobatidis (strain JEL423)</name>
    <dbReference type="NCBI Taxonomy" id="403673"/>
    <lineage>
        <taxon>Eukaryota</taxon>
        <taxon>Fungi</taxon>
        <taxon>Fungi incertae sedis</taxon>
        <taxon>Chytridiomycota</taxon>
        <taxon>Chytridiomycota incertae sedis</taxon>
        <taxon>Chytridiomycetes</taxon>
        <taxon>Rhizophydiales</taxon>
        <taxon>Rhizophydiales incertae sedis</taxon>
        <taxon>Batrachochytrium</taxon>
    </lineage>
</organism>
<evidence type="ECO:0000313" key="2">
    <source>
        <dbReference type="EMBL" id="OAJ36949.1"/>
    </source>
</evidence>
<accession>A0A177WA51</accession>
<reference evidence="2 3" key="2">
    <citation type="submission" date="2016-05" db="EMBL/GenBank/DDBJ databases">
        <title>Lineage-specific infection strategies underlie the spectrum of fungal disease in amphibians.</title>
        <authorList>
            <person name="Cuomo C.A."/>
            <person name="Farrer R.A."/>
            <person name="James T."/>
            <person name="Longcore J."/>
            <person name="Birren B."/>
        </authorList>
    </citation>
    <scope>NUCLEOTIDE SEQUENCE [LARGE SCALE GENOMIC DNA]</scope>
    <source>
        <strain evidence="2 3">JEL423</strain>
    </source>
</reference>
<name>A0A177WA51_BATDL</name>
<evidence type="ECO:0000313" key="3">
    <source>
        <dbReference type="Proteomes" id="UP000077115"/>
    </source>
</evidence>
<sequence>MATMTESATSSPLSTNTSSQIGGNGFTNSNPGGLSFSWTAVALLSIPATSFNLANLNRFKLTALYHVLRRVNQRHAERMQAQSQQQGVRLRHRLLGNMFDPNPRSLPVPPPTYSDMEICVPRESDGSEFPPDYEAVLQSRLHVEILGTFQQHSALGSFTDNELENTANTIESVETADPPALTSETVPHDSEPTPIMVESQPHQPI</sequence>
<evidence type="ECO:0000256" key="1">
    <source>
        <dbReference type="SAM" id="MobiDB-lite"/>
    </source>
</evidence>
<gene>
    <name evidence="2" type="ORF">BDEG_21045</name>
</gene>
<dbReference type="Proteomes" id="UP000077115">
    <property type="component" value="Unassembled WGS sequence"/>
</dbReference>
<protein>
    <submittedName>
        <fullName evidence="2">Uncharacterized protein</fullName>
    </submittedName>
</protein>
<dbReference type="EMBL" id="DS022300">
    <property type="protein sequence ID" value="OAJ36949.1"/>
    <property type="molecule type" value="Genomic_DNA"/>
</dbReference>
<proteinExistence type="predicted"/>
<feature type="region of interest" description="Disordered" evidence="1">
    <location>
        <begin position="173"/>
        <end position="205"/>
    </location>
</feature>